<protein>
    <submittedName>
        <fullName evidence="1">Uncharacterized protein</fullName>
    </submittedName>
</protein>
<dbReference type="AlphaFoldDB" id="A0A9Q6ZCN0"/>
<evidence type="ECO:0000313" key="2">
    <source>
        <dbReference type="Proteomes" id="UP000596202"/>
    </source>
</evidence>
<accession>A0A9Q6ZCN0</accession>
<reference evidence="1 2" key="1">
    <citation type="submission" date="2021-01" db="EMBL/GenBank/DDBJ databases">
        <title>FDA dAtabase for Regulatory Grade micrObial Sequences (FDA-ARGOS): Supporting development and validation of Infectious Disease Dx tests.</title>
        <authorList>
            <person name="Sproer C."/>
            <person name="Gronow S."/>
            <person name="Severitt S."/>
            <person name="Schroder I."/>
            <person name="Tallon L."/>
            <person name="Sadzewicz L."/>
            <person name="Zhao X."/>
            <person name="Boylan J."/>
            <person name="Ott S."/>
            <person name="Bowen H."/>
            <person name="Vavikolanu K."/>
            <person name="Mehta A."/>
            <person name="Aluvathingal J."/>
            <person name="Nadendla S."/>
            <person name="Lowell S."/>
            <person name="Myers T."/>
            <person name="Yan Y."/>
            <person name="Sichtig H."/>
        </authorList>
    </citation>
    <scope>NUCLEOTIDE SEQUENCE [LARGE SCALE GENOMIC DNA]</scope>
    <source>
        <strain evidence="1 2">FDAARGOS_1131</strain>
    </source>
</reference>
<name>A0A9Q6ZCN0_MYROD</name>
<dbReference type="OrthoDB" id="8617543at2"/>
<dbReference type="EMBL" id="CP068108">
    <property type="protein sequence ID" value="QQU00216.1"/>
    <property type="molecule type" value="Genomic_DNA"/>
</dbReference>
<sequence>MNWQPITLEELHLEIQKGENKMTAEQLLFWQEIRIVPEKWVEHTLGKEGGGFWVIAQYNHKVLYYNDIEEGFNCSTFVQKGIIDYYGAAQDELQWALDLISIPSFKSQLYIDDMLIGSSILSICDETMGVLSGYLVPNEQYKKFQSAIFTQFDQKGISALMDFNYQIILEDTFVLHPQGGVGIIHSRDFPEEIVIETAGNTIDEIMELR</sequence>
<organism evidence="1 2">
    <name type="scientific">Myroides odoratus</name>
    <name type="common">Flavobacterium odoratum</name>
    <dbReference type="NCBI Taxonomy" id="256"/>
    <lineage>
        <taxon>Bacteria</taxon>
        <taxon>Pseudomonadati</taxon>
        <taxon>Bacteroidota</taxon>
        <taxon>Flavobacteriia</taxon>
        <taxon>Flavobacteriales</taxon>
        <taxon>Flavobacteriaceae</taxon>
        <taxon>Myroides</taxon>
    </lineage>
</organism>
<gene>
    <name evidence="1" type="ORF">I6I88_00090</name>
</gene>
<dbReference type="RefSeq" id="WP_002989305.1">
    <property type="nucleotide sequence ID" value="NZ_CP068108.1"/>
</dbReference>
<evidence type="ECO:0000313" key="1">
    <source>
        <dbReference type="EMBL" id="QQU00216.1"/>
    </source>
</evidence>
<proteinExistence type="predicted"/>
<dbReference type="GeneID" id="93526024"/>
<dbReference type="Proteomes" id="UP000596202">
    <property type="component" value="Chromosome"/>
</dbReference>